<dbReference type="Proteomes" id="UP000199048">
    <property type="component" value="Unassembled WGS sequence"/>
</dbReference>
<gene>
    <name evidence="7" type="ORF">SAMN05192568_100594</name>
</gene>
<dbReference type="AlphaFoldDB" id="A0A1I4HW38"/>
<dbReference type="InterPro" id="IPR001610">
    <property type="entry name" value="PAC"/>
</dbReference>
<keyword evidence="8" id="KW-1185">Reference proteome</keyword>
<dbReference type="Pfam" id="PF13426">
    <property type="entry name" value="PAS_9"/>
    <property type="match status" value="1"/>
</dbReference>
<evidence type="ECO:0000256" key="1">
    <source>
        <dbReference type="ARBA" id="ARBA00022630"/>
    </source>
</evidence>
<evidence type="ECO:0000313" key="8">
    <source>
        <dbReference type="Proteomes" id="UP000199048"/>
    </source>
</evidence>
<dbReference type="STRING" id="582667.SAMN05192568_100594"/>
<dbReference type="PANTHER" id="PTHR47429">
    <property type="entry name" value="PROTEIN TWIN LOV 1"/>
    <property type="match status" value="1"/>
</dbReference>
<dbReference type="OrthoDB" id="7991996at2"/>
<dbReference type="RefSeq" id="WP_092038469.1">
    <property type="nucleotide sequence ID" value="NZ_FOTK01000005.1"/>
</dbReference>
<evidence type="ECO:0000259" key="4">
    <source>
        <dbReference type="PROSITE" id="PS50109"/>
    </source>
</evidence>
<dbReference type="SUPFAM" id="SSF55785">
    <property type="entry name" value="PYP-like sensor domain (PAS domain)"/>
    <property type="match status" value="1"/>
</dbReference>
<evidence type="ECO:0000313" key="7">
    <source>
        <dbReference type="EMBL" id="SFL46402.1"/>
    </source>
</evidence>
<dbReference type="NCBIfam" id="TIGR00229">
    <property type="entry name" value="sensory_box"/>
    <property type="match status" value="1"/>
</dbReference>
<organism evidence="7 8">
    <name type="scientific">Methylobacterium pseudosasicola</name>
    <dbReference type="NCBI Taxonomy" id="582667"/>
    <lineage>
        <taxon>Bacteria</taxon>
        <taxon>Pseudomonadati</taxon>
        <taxon>Pseudomonadota</taxon>
        <taxon>Alphaproteobacteria</taxon>
        <taxon>Hyphomicrobiales</taxon>
        <taxon>Methylobacteriaceae</taxon>
        <taxon>Methylobacterium</taxon>
    </lineage>
</organism>
<dbReference type="InterPro" id="IPR005467">
    <property type="entry name" value="His_kinase_dom"/>
</dbReference>
<dbReference type="PROSITE" id="PS50112">
    <property type="entry name" value="PAS"/>
    <property type="match status" value="1"/>
</dbReference>
<evidence type="ECO:0000259" key="5">
    <source>
        <dbReference type="PROSITE" id="PS50112"/>
    </source>
</evidence>
<feature type="domain" description="Histidine kinase" evidence="4">
    <location>
        <begin position="176"/>
        <end position="366"/>
    </location>
</feature>
<feature type="domain" description="PAS" evidence="5">
    <location>
        <begin position="43"/>
        <end position="92"/>
    </location>
</feature>
<dbReference type="SUPFAM" id="SSF55874">
    <property type="entry name" value="ATPase domain of HSP90 chaperone/DNA topoisomerase II/histidine kinase"/>
    <property type="match status" value="1"/>
</dbReference>
<dbReference type="PANTHER" id="PTHR47429:SF2">
    <property type="entry name" value="PROTEIN TWIN LOV 1"/>
    <property type="match status" value="1"/>
</dbReference>
<dbReference type="InterPro" id="IPR000014">
    <property type="entry name" value="PAS"/>
</dbReference>
<dbReference type="InterPro" id="IPR003594">
    <property type="entry name" value="HATPase_dom"/>
</dbReference>
<keyword evidence="1" id="KW-0285">Flavoprotein</keyword>
<dbReference type="SMART" id="SM00091">
    <property type="entry name" value="PAS"/>
    <property type="match status" value="1"/>
</dbReference>
<dbReference type="PROSITE" id="PS50109">
    <property type="entry name" value="HIS_KIN"/>
    <property type="match status" value="1"/>
</dbReference>
<name>A0A1I4HW38_9HYPH</name>
<protein>
    <submittedName>
        <fullName evidence="7">PAS domain S-box-containing protein</fullName>
    </submittedName>
</protein>
<evidence type="ECO:0000256" key="2">
    <source>
        <dbReference type="ARBA" id="ARBA00022643"/>
    </source>
</evidence>
<dbReference type="InterPro" id="IPR000700">
    <property type="entry name" value="PAS-assoc_C"/>
</dbReference>
<dbReference type="CDD" id="cd00130">
    <property type="entry name" value="PAS"/>
    <property type="match status" value="1"/>
</dbReference>
<keyword evidence="3" id="KW-0157">Chromophore</keyword>
<dbReference type="Pfam" id="PF07568">
    <property type="entry name" value="HisKA_2"/>
    <property type="match status" value="1"/>
</dbReference>
<dbReference type="SMART" id="SM00086">
    <property type="entry name" value="PAC"/>
    <property type="match status" value="1"/>
</dbReference>
<evidence type="ECO:0000259" key="6">
    <source>
        <dbReference type="PROSITE" id="PS50113"/>
    </source>
</evidence>
<feature type="domain" description="PAC" evidence="6">
    <location>
        <begin position="93"/>
        <end position="147"/>
    </location>
</feature>
<evidence type="ECO:0000256" key="3">
    <source>
        <dbReference type="ARBA" id="ARBA00022991"/>
    </source>
</evidence>
<dbReference type="Pfam" id="PF02518">
    <property type="entry name" value="HATPase_c"/>
    <property type="match status" value="1"/>
</dbReference>
<dbReference type="Gene3D" id="3.30.565.10">
    <property type="entry name" value="Histidine kinase-like ATPase, C-terminal domain"/>
    <property type="match status" value="1"/>
</dbReference>
<dbReference type="PROSITE" id="PS50113">
    <property type="entry name" value="PAC"/>
    <property type="match status" value="1"/>
</dbReference>
<keyword evidence="2" id="KW-0288">FMN</keyword>
<dbReference type="Gene3D" id="3.30.450.20">
    <property type="entry name" value="PAS domain"/>
    <property type="match status" value="1"/>
</dbReference>
<accession>A0A1I4HW38</accession>
<dbReference type="InterPro" id="IPR011495">
    <property type="entry name" value="Sig_transdc_His_kin_sub2_dim/P"/>
</dbReference>
<sequence>MEQPDAWHLTDRLDTAPGKGDPFAAAVRATRMAMIITNPRLPDNPIVFANDAFLRMSGYERADVLGRNCRFLQGEHTDRGAVALIREAVEAQRDIAIDLLNYRKDGSSFWNALYLSPVANEAGEVLFFFASQLDVSDRVDAHLRVQQEKDHFEAEVARRTRDLTEALATQTMLVHEVDHRVKNNLQMIAALLAMQTKAITDPAARTAMEAMLTRVEALGTVHRRLYQSNNVERFDVAEFARDLATDLVRGSGLDRIRLHLDLETVEVPVAKAPPVALMMNELITNALKHAFPDDRAGRLSVTVAPDDRYFTIKIADDGVGMPVQVMEQRSFGKRLIGTLCRQLSASIAWQANDPGTIVNVRLPREMAATPEAT</sequence>
<dbReference type="SMART" id="SM00387">
    <property type="entry name" value="HATPase_c"/>
    <property type="match status" value="1"/>
</dbReference>
<reference evidence="8" key="1">
    <citation type="submission" date="2016-10" db="EMBL/GenBank/DDBJ databases">
        <authorList>
            <person name="Varghese N."/>
            <person name="Submissions S."/>
        </authorList>
    </citation>
    <scope>NUCLEOTIDE SEQUENCE [LARGE SCALE GENOMIC DNA]</scope>
    <source>
        <strain evidence="8">BL36</strain>
    </source>
</reference>
<proteinExistence type="predicted"/>
<dbReference type="InterPro" id="IPR036890">
    <property type="entry name" value="HATPase_C_sf"/>
</dbReference>
<dbReference type="EMBL" id="FOTK01000005">
    <property type="protein sequence ID" value="SFL46402.1"/>
    <property type="molecule type" value="Genomic_DNA"/>
</dbReference>
<dbReference type="InterPro" id="IPR035965">
    <property type="entry name" value="PAS-like_dom_sf"/>
</dbReference>